<dbReference type="Proteomes" id="UP001156691">
    <property type="component" value="Unassembled WGS sequence"/>
</dbReference>
<evidence type="ECO:0000313" key="1">
    <source>
        <dbReference type="EMBL" id="GLQ53605.1"/>
    </source>
</evidence>
<evidence type="ECO:0000313" key="2">
    <source>
        <dbReference type="Proteomes" id="UP001156691"/>
    </source>
</evidence>
<sequence>MARYRFQSREWLVERIKRLEDQLASGLKSISTGDGSTSFVGRDEAERILDELYAAVADKDGSDNPDRAVFRAYRLMQRHQ</sequence>
<keyword evidence="2" id="KW-1185">Reference proteome</keyword>
<protein>
    <submittedName>
        <fullName evidence="1">Uncharacterized protein</fullName>
    </submittedName>
</protein>
<name>A0ABQ5W1R0_9HYPH</name>
<reference evidence="2" key="1">
    <citation type="journal article" date="2019" name="Int. J. Syst. Evol. Microbiol.">
        <title>The Global Catalogue of Microorganisms (GCM) 10K type strain sequencing project: providing services to taxonomists for standard genome sequencing and annotation.</title>
        <authorList>
            <consortium name="The Broad Institute Genomics Platform"/>
            <consortium name="The Broad Institute Genome Sequencing Center for Infectious Disease"/>
            <person name="Wu L."/>
            <person name="Ma J."/>
        </authorList>
    </citation>
    <scope>NUCLEOTIDE SEQUENCE [LARGE SCALE GENOMIC DNA]</scope>
    <source>
        <strain evidence="2">NBRC 112416</strain>
    </source>
</reference>
<organism evidence="1 2">
    <name type="scientific">Devosia nitrariae</name>
    <dbReference type="NCBI Taxonomy" id="2071872"/>
    <lineage>
        <taxon>Bacteria</taxon>
        <taxon>Pseudomonadati</taxon>
        <taxon>Pseudomonadota</taxon>
        <taxon>Alphaproteobacteria</taxon>
        <taxon>Hyphomicrobiales</taxon>
        <taxon>Devosiaceae</taxon>
        <taxon>Devosia</taxon>
    </lineage>
</organism>
<dbReference type="RefSeq" id="WP_284339051.1">
    <property type="nucleotide sequence ID" value="NZ_BSNS01000004.1"/>
</dbReference>
<accession>A0ABQ5W1R0</accession>
<comment type="caution">
    <text evidence="1">The sequence shown here is derived from an EMBL/GenBank/DDBJ whole genome shotgun (WGS) entry which is preliminary data.</text>
</comment>
<proteinExistence type="predicted"/>
<dbReference type="EMBL" id="BSNS01000004">
    <property type="protein sequence ID" value="GLQ53605.1"/>
    <property type="molecule type" value="Genomic_DNA"/>
</dbReference>
<gene>
    <name evidence="1" type="ORF">GCM10010862_08640</name>
</gene>